<keyword evidence="5" id="KW-0677">Repeat</keyword>
<feature type="domain" description="TAP-C" evidence="10">
    <location>
        <begin position="517"/>
        <end position="571"/>
    </location>
</feature>
<dbReference type="InterPro" id="IPR032710">
    <property type="entry name" value="NTF2-like_dom_sf"/>
</dbReference>
<sequence length="571" mass="66522">MKEEHHRSPQFTNYGRVRCPRYKFYHSPSRYSQHHQHHYHDSEHTFEKIYQVLVPGIHKTNQNLEELILTQEEIQSLSHPLSPQFMLGLGQAPPNEYTSSQNEPPFYVLDVSRLLSQPQTQQNFPEISSSQSSSLSFQTLNDEGEIEESQQPPSTTTTTVKASSPVKQDLDPFWSNVCRVILNRFMNITHLNLDSNGIHSLQVWQPLVRLRHLISLSLRHNNLEYIQELQHLKGLGIVSLNVAGNPFLTAQNNQFMREDIALLIQYFPSLESVDDFIIPEEFKGETIVMRKSVLPGILTSSFYENTFQREYIEWFLLQYFTYFDSNRDQLFQFYHENATFSFSYNMNEIVDLPETVESRFVMKPYKPYSRNVRFILEKEYIDKNILESSTISYGKEQIVARLRMLPPCSHNLNVKLVDVQNVPFLNGLLVVFHCPCEQFDMKGFAFPRSIDSVFFMTENQPMDISASLNLPFLIRNHQYHIRPYSSLNLNQFRSDANIYEAWNFGTPASTTTPNFTFSAEAILSDFLQATKLKREFAIPCLEYVGWNLQKAMDVFMIENRNGTIPAQCFQV</sequence>
<dbReference type="PROSITE" id="PS51450">
    <property type="entry name" value="LRR"/>
    <property type="match status" value="1"/>
</dbReference>
<keyword evidence="6" id="KW-0509">mRNA transport</keyword>
<dbReference type="InterPro" id="IPR009060">
    <property type="entry name" value="UBA-like_sf"/>
</dbReference>
<evidence type="ECO:0000256" key="5">
    <source>
        <dbReference type="ARBA" id="ARBA00022737"/>
    </source>
</evidence>
<dbReference type="PANTHER" id="PTHR10662">
    <property type="entry name" value="NUCLEAR RNA EXPORT FACTOR"/>
    <property type="match status" value="1"/>
</dbReference>
<evidence type="ECO:0000256" key="3">
    <source>
        <dbReference type="ARBA" id="ARBA00022448"/>
    </source>
</evidence>
<proteinExistence type="inferred from homology"/>
<dbReference type="InterPro" id="IPR001611">
    <property type="entry name" value="Leu-rich_rpt"/>
</dbReference>
<feature type="compositionally biased region" description="Low complexity" evidence="8">
    <location>
        <begin position="149"/>
        <end position="159"/>
    </location>
</feature>
<evidence type="ECO:0000313" key="11">
    <source>
        <dbReference type="EMBL" id="KAG2387741.1"/>
    </source>
</evidence>
<evidence type="ECO:0000256" key="4">
    <source>
        <dbReference type="ARBA" id="ARBA00022614"/>
    </source>
</evidence>
<dbReference type="InterPro" id="IPR002075">
    <property type="entry name" value="NTF2_dom"/>
</dbReference>
<dbReference type="SMART" id="SM00804">
    <property type="entry name" value="TAP_C"/>
    <property type="match status" value="1"/>
</dbReference>
<dbReference type="RefSeq" id="XP_044551733.1">
    <property type="nucleotide sequence ID" value="XM_044689214.1"/>
</dbReference>
<dbReference type="GO" id="GO:0016973">
    <property type="term" value="P:poly(A)+ mRNA export from nucleus"/>
    <property type="evidence" value="ECO:0007669"/>
    <property type="project" value="TreeGrafter"/>
</dbReference>
<comment type="similarity">
    <text evidence="2">Belongs to the NXF family.</text>
</comment>
<dbReference type="PROSITE" id="PS51281">
    <property type="entry name" value="TAP_C"/>
    <property type="match status" value="1"/>
</dbReference>
<comment type="caution">
    <text evidence="11">The sequence shown here is derived from an EMBL/GenBank/DDBJ whole genome shotgun (WGS) entry which is preliminary data.</text>
</comment>
<dbReference type="Gene3D" id="3.80.10.10">
    <property type="entry name" value="Ribonuclease Inhibitor"/>
    <property type="match status" value="1"/>
</dbReference>
<dbReference type="Gene3D" id="3.10.450.50">
    <property type="match status" value="1"/>
</dbReference>
<dbReference type="SUPFAM" id="SSF52058">
    <property type="entry name" value="L domain-like"/>
    <property type="match status" value="1"/>
</dbReference>
<dbReference type="GO" id="GO:0003723">
    <property type="term" value="F:RNA binding"/>
    <property type="evidence" value="ECO:0007669"/>
    <property type="project" value="TreeGrafter"/>
</dbReference>
<keyword evidence="3" id="KW-0813">Transport</keyword>
<evidence type="ECO:0000256" key="8">
    <source>
        <dbReference type="SAM" id="MobiDB-lite"/>
    </source>
</evidence>
<dbReference type="Pfam" id="PF03943">
    <property type="entry name" value="TAP_C"/>
    <property type="match status" value="1"/>
</dbReference>
<feature type="domain" description="NTF2" evidence="9">
    <location>
        <begin position="311"/>
        <end position="481"/>
    </location>
</feature>
<evidence type="ECO:0000256" key="6">
    <source>
        <dbReference type="ARBA" id="ARBA00022816"/>
    </source>
</evidence>
<protein>
    <submittedName>
        <fullName evidence="11">Uncharacterized protein</fullName>
    </submittedName>
</protein>
<evidence type="ECO:0000259" key="9">
    <source>
        <dbReference type="PROSITE" id="PS50177"/>
    </source>
</evidence>
<dbReference type="InterPro" id="IPR018222">
    <property type="entry name" value="Nuclear_transport_factor_2_euk"/>
</dbReference>
<dbReference type="Proteomes" id="UP000816034">
    <property type="component" value="Unassembled WGS sequence"/>
</dbReference>
<evidence type="ECO:0000256" key="1">
    <source>
        <dbReference type="ARBA" id="ARBA00004123"/>
    </source>
</evidence>
<keyword evidence="7" id="KW-0539">Nucleus</keyword>
<evidence type="ECO:0000313" key="12">
    <source>
        <dbReference type="Proteomes" id="UP000816034"/>
    </source>
</evidence>
<keyword evidence="4" id="KW-0433">Leucine-rich repeat</keyword>
<comment type="subcellular location">
    <subcellularLocation>
        <location evidence="1">Nucleus</location>
    </subcellularLocation>
</comment>
<dbReference type="Pfam" id="PF22602">
    <property type="entry name" value="NXF_NTF2"/>
    <property type="match status" value="1"/>
</dbReference>
<dbReference type="AlphaFoldDB" id="A0AA88GXH7"/>
<evidence type="ECO:0000259" key="10">
    <source>
        <dbReference type="PROSITE" id="PS51281"/>
    </source>
</evidence>
<evidence type="ECO:0000256" key="7">
    <source>
        <dbReference type="ARBA" id="ARBA00023242"/>
    </source>
</evidence>
<feature type="region of interest" description="Disordered" evidence="8">
    <location>
        <begin position="120"/>
        <end position="163"/>
    </location>
</feature>
<name>A0AA88GXH7_NAELO</name>
<dbReference type="SUPFAM" id="SSF46934">
    <property type="entry name" value="UBA-like"/>
    <property type="match status" value="1"/>
</dbReference>
<dbReference type="Gene3D" id="1.10.8.10">
    <property type="entry name" value="DNA helicase RuvA subunit, C-terminal domain"/>
    <property type="match status" value="1"/>
</dbReference>
<dbReference type="InterPro" id="IPR005637">
    <property type="entry name" value="TAP_C_dom"/>
</dbReference>
<dbReference type="InterPro" id="IPR030217">
    <property type="entry name" value="NXF_fam"/>
</dbReference>
<dbReference type="EMBL" id="PYSW02000012">
    <property type="protein sequence ID" value="KAG2387741.1"/>
    <property type="molecule type" value="Genomic_DNA"/>
</dbReference>
<reference evidence="11 12" key="1">
    <citation type="journal article" date="2018" name="BMC Genomics">
        <title>The genome of Naegleria lovaniensis, the basis for a comparative approach to unravel pathogenicity factors of the human pathogenic amoeba N. fowleri.</title>
        <authorList>
            <person name="Liechti N."/>
            <person name="Schurch N."/>
            <person name="Bruggmann R."/>
            <person name="Wittwer M."/>
        </authorList>
    </citation>
    <scope>NUCLEOTIDE SEQUENCE [LARGE SCALE GENOMIC DNA]</scope>
    <source>
        <strain evidence="11 12">ATCC 30569</strain>
    </source>
</reference>
<organism evidence="11 12">
    <name type="scientific">Naegleria lovaniensis</name>
    <name type="common">Amoeba</name>
    <dbReference type="NCBI Taxonomy" id="51637"/>
    <lineage>
        <taxon>Eukaryota</taxon>
        <taxon>Discoba</taxon>
        <taxon>Heterolobosea</taxon>
        <taxon>Tetramitia</taxon>
        <taxon>Eutetramitia</taxon>
        <taxon>Vahlkampfiidae</taxon>
        <taxon>Naegleria</taxon>
    </lineage>
</organism>
<evidence type="ECO:0000256" key="2">
    <source>
        <dbReference type="ARBA" id="ARBA00009285"/>
    </source>
</evidence>
<dbReference type="PANTHER" id="PTHR10662:SF22">
    <property type="entry name" value="NUCLEAR RNA EXPORT FACTOR 1"/>
    <property type="match status" value="1"/>
</dbReference>
<dbReference type="GO" id="GO:0005634">
    <property type="term" value="C:nucleus"/>
    <property type="evidence" value="ECO:0007669"/>
    <property type="project" value="UniProtKB-SubCell"/>
</dbReference>
<keyword evidence="12" id="KW-1185">Reference proteome</keyword>
<dbReference type="InterPro" id="IPR032675">
    <property type="entry name" value="LRR_dom_sf"/>
</dbReference>
<dbReference type="GeneID" id="68093791"/>
<dbReference type="PROSITE" id="PS50177">
    <property type="entry name" value="NTF2_DOMAIN"/>
    <property type="match status" value="1"/>
</dbReference>
<gene>
    <name evidence="11" type="ORF">C9374_001335</name>
</gene>
<dbReference type="SUPFAM" id="SSF54427">
    <property type="entry name" value="NTF2-like"/>
    <property type="match status" value="1"/>
</dbReference>
<accession>A0AA88GXH7</accession>